<dbReference type="Pfam" id="PF13966">
    <property type="entry name" value="zf-RVT"/>
    <property type="match status" value="1"/>
</dbReference>
<evidence type="ECO:0000313" key="3">
    <source>
        <dbReference type="Proteomes" id="UP001515500"/>
    </source>
</evidence>
<dbReference type="InterPro" id="IPR026960">
    <property type="entry name" value="RVT-Znf"/>
</dbReference>
<dbReference type="PROSITE" id="PS50878">
    <property type="entry name" value="RT_POL"/>
    <property type="match status" value="1"/>
</dbReference>
<evidence type="ECO:0000259" key="2">
    <source>
        <dbReference type="PROSITE" id="PS50878"/>
    </source>
</evidence>
<name>A0AB40B2F2_DIOCR</name>
<dbReference type="SUPFAM" id="SSF56219">
    <property type="entry name" value="DNase I-like"/>
    <property type="match status" value="1"/>
</dbReference>
<keyword evidence="3" id="KW-1185">Reference proteome</keyword>
<reference evidence="4" key="1">
    <citation type="submission" date="2025-08" db="UniProtKB">
        <authorList>
            <consortium name="RefSeq"/>
        </authorList>
    </citation>
    <scope>IDENTIFICATION</scope>
</reference>
<dbReference type="PANTHER" id="PTHR33116:SF78">
    <property type="entry name" value="OS12G0587133 PROTEIN"/>
    <property type="match status" value="1"/>
</dbReference>
<dbReference type="GeneID" id="120257557"/>
<gene>
    <name evidence="4" type="primary">LOC120257557</name>
</gene>
<dbReference type="AlphaFoldDB" id="A0AB40B2F2"/>
<evidence type="ECO:0000256" key="1">
    <source>
        <dbReference type="SAM" id="MobiDB-lite"/>
    </source>
</evidence>
<dbReference type="InterPro" id="IPR043502">
    <property type="entry name" value="DNA/RNA_pol_sf"/>
</dbReference>
<dbReference type="PANTHER" id="PTHR33116">
    <property type="entry name" value="REVERSE TRANSCRIPTASE ZINC-BINDING DOMAIN-CONTAINING PROTEIN-RELATED-RELATED"/>
    <property type="match status" value="1"/>
</dbReference>
<dbReference type="Pfam" id="PF00078">
    <property type="entry name" value="RVT_1"/>
    <property type="match status" value="1"/>
</dbReference>
<evidence type="ECO:0000313" key="4">
    <source>
        <dbReference type="RefSeq" id="XP_039120948.1"/>
    </source>
</evidence>
<dbReference type="Gene3D" id="3.60.10.10">
    <property type="entry name" value="Endonuclease/exonuclease/phosphatase"/>
    <property type="match status" value="1"/>
</dbReference>
<dbReference type="Proteomes" id="UP001515500">
    <property type="component" value="Unplaced"/>
</dbReference>
<dbReference type="CDD" id="cd01650">
    <property type="entry name" value="RT_nLTR_like"/>
    <property type="match status" value="1"/>
</dbReference>
<dbReference type="SUPFAM" id="SSF56672">
    <property type="entry name" value="DNA/RNA polymerases"/>
    <property type="match status" value="1"/>
</dbReference>
<dbReference type="InterPro" id="IPR000477">
    <property type="entry name" value="RT_dom"/>
</dbReference>
<feature type="domain" description="Reverse transcriptase" evidence="2">
    <location>
        <begin position="494"/>
        <end position="774"/>
    </location>
</feature>
<feature type="compositionally biased region" description="Low complexity" evidence="1">
    <location>
        <begin position="171"/>
        <end position="183"/>
    </location>
</feature>
<dbReference type="RefSeq" id="XP_039120948.1">
    <property type="nucleotide sequence ID" value="XM_039265014.1"/>
</dbReference>
<dbReference type="InterPro" id="IPR036691">
    <property type="entry name" value="Endo/exonu/phosph_ase_sf"/>
</dbReference>
<proteinExistence type="predicted"/>
<accession>A0AB40B2F2</accession>
<feature type="compositionally biased region" description="Acidic residues" evidence="1">
    <location>
        <begin position="193"/>
        <end position="212"/>
    </location>
</feature>
<protein>
    <submittedName>
        <fullName evidence="4">Uncharacterized protein LOC120257557</fullName>
    </submittedName>
</protein>
<organism evidence="3 4">
    <name type="scientific">Dioscorea cayennensis subsp. rotundata</name>
    <name type="common">White Guinea yam</name>
    <name type="synonym">Dioscorea rotundata</name>
    <dbReference type="NCBI Taxonomy" id="55577"/>
    <lineage>
        <taxon>Eukaryota</taxon>
        <taxon>Viridiplantae</taxon>
        <taxon>Streptophyta</taxon>
        <taxon>Embryophyta</taxon>
        <taxon>Tracheophyta</taxon>
        <taxon>Spermatophyta</taxon>
        <taxon>Magnoliopsida</taxon>
        <taxon>Liliopsida</taxon>
        <taxon>Dioscoreales</taxon>
        <taxon>Dioscoreaceae</taxon>
        <taxon>Dioscorea</taxon>
    </lineage>
</organism>
<feature type="region of interest" description="Disordered" evidence="1">
    <location>
        <begin position="119"/>
        <end position="212"/>
    </location>
</feature>
<feature type="compositionally biased region" description="Basic and acidic residues" evidence="1">
    <location>
        <begin position="124"/>
        <end position="133"/>
    </location>
</feature>
<sequence>MQKLLHDGPWSINGIILQLSPWKPFFEPAFAKLNSAAIWVQLHNLPVDFWDGDTLETLTSHIGPLRRLMTSPSPLTRSKFARRLRRLRSSHSDPDTIMISHDASLEPEFGPWMLVARRQGRGRGRSDNRRAGHDIFSSDIPPNIHRDSTLSASRECNPDVPRDVAIGTPELLSTPQSQTPSSHPHNDGSDQDERGEEGSSDGSDEDMSDGSIEPDDGIVPFHFFICVLLLGISKWDTSSHVLRFIRKHKPSLLCLVETRANEDRLNRFCGKLPNSWDWAAILANGYSGGILVTWNKSLGLVTQVSISRHALHLIISIGSANWLISMADDLNVDSHQLLAESNVRYAVLQRQQSIKWAQRAHLQWVCDGDLNTTFFHNSTRIRKHTNSIAQVKDLNNFSFSDRAGIENAFIEFYSNLWTATSGDSFTDVFNNLPNDLPHLSNIDRDFLMRVVTREEVALRFLTSPRKNPDSTVSIFEFYPFWSEVDDHLFEAINFFFIHSVIPASWGRTYIMLIPKKDNPSFVTDYRPISLCNVCYKIITKILANRLKFVLPKLIGIEQAGFVSGHCPFDNIIALQEVVHSLENDRKDPPRMLIKIDVEKAYYTLSWSAILATLTKMNFPSIWISWIKTCISSTSFSFLINGQPSTWIKSTRGVRQGDPISSYLFILVSQNLTSMLNYALRHNLIPGFSKHLKYNFNHLMYVDDLVLITRASRRSARFIISCLNFYGKLTGQSPNLSKSAVYFPSWFNKFVAKRICIILKFQAASFPIKYLGVFISPKRLAKTVFDFMTDNIKLRCSRWLNSKLSPAAKTVLINSSLLSLPIYYLSVYPIYDSTLKDINRIVRRFFWCKNGNGKGIHAVGWNDITSPKTEGGLAIRNLLLAKHSLMAKNMFRYINGDDLIWVDILYLKYGGLNFWQDRFSLVVLGSLGVVSHLTVFAFVPNLRIKSINPNQTSFLFHAWYFEVPLEFKPTYINMDLNVETLSISDFIENGSWDFSNLHLLFGNNFNFIVPNLGSINTTEPNHWIWASKTKDCKISATVYQFLNQVPSWSDNWEGWRHIWSLMVAPRAKHFLWLTFKGRLSTSDYLHSINIGPSCFCALCNTDYESICHLFNSSHFARSVWGASQNQDWF</sequence>